<dbReference type="SUPFAM" id="SSF53807">
    <property type="entry name" value="Helical backbone' metal receptor"/>
    <property type="match status" value="1"/>
</dbReference>
<keyword evidence="7" id="KW-0449">Lipoprotein</keyword>
<evidence type="ECO:0000256" key="6">
    <source>
        <dbReference type="RuleBase" id="RU003512"/>
    </source>
</evidence>
<protein>
    <recommendedName>
        <fullName evidence="2">High-affinity zinc uptake system protein ZnuA</fullName>
    </recommendedName>
</protein>
<comment type="similarity">
    <text evidence="1 6">Belongs to the bacterial solute-binding protein 9 family.</text>
</comment>
<gene>
    <name evidence="7" type="primary">mat</name>
</gene>
<dbReference type="PRINTS" id="PR00690">
    <property type="entry name" value="ADHESNFAMILY"/>
</dbReference>
<accession>W6ANK0</accession>
<keyword evidence="5" id="KW-0406">Ion transport</keyword>
<evidence type="ECO:0000313" key="7">
    <source>
        <dbReference type="EMBL" id="AHI58931.1"/>
    </source>
</evidence>
<keyword evidence="4" id="KW-0732">Signal</keyword>
<dbReference type="GO" id="GO:0046872">
    <property type="term" value="F:metal ion binding"/>
    <property type="evidence" value="ECO:0007669"/>
    <property type="project" value="InterPro"/>
</dbReference>
<dbReference type="InterPro" id="IPR050492">
    <property type="entry name" value="Bact_metal-bind_prot9"/>
</dbReference>
<dbReference type="GO" id="GO:0007155">
    <property type="term" value="P:cell adhesion"/>
    <property type="evidence" value="ECO:0007669"/>
    <property type="project" value="InterPro"/>
</dbReference>
<dbReference type="PRINTS" id="PR00691">
    <property type="entry name" value="ADHESINB"/>
</dbReference>
<evidence type="ECO:0000256" key="4">
    <source>
        <dbReference type="ARBA" id="ARBA00022729"/>
    </source>
</evidence>
<evidence type="ECO:0000256" key="5">
    <source>
        <dbReference type="ARBA" id="ARBA00022906"/>
    </source>
</evidence>
<proteinExistence type="inferred from homology"/>
<dbReference type="PANTHER" id="PTHR42953">
    <property type="entry name" value="HIGH-AFFINITY ZINC UPTAKE SYSTEM PROTEIN ZNUA-RELATED"/>
    <property type="match status" value="1"/>
</dbReference>
<dbReference type="InterPro" id="IPR006129">
    <property type="entry name" value="AdhesinB"/>
</dbReference>
<name>W6ANK0_9GAMM</name>
<evidence type="ECO:0000256" key="3">
    <source>
        <dbReference type="ARBA" id="ARBA00022448"/>
    </source>
</evidence>
<dbReference type="InterPro" id="IPR006128">
    <property type="entry name" value="Lipoprotein_PsaA-like"/>
</dbReference>
<dbReference type="InterPro" id="IPR006127">
    <property type="entry name" value="ZnuA-like"/>
</dbReference>
<dbReference type="PANTHER" id="PTHR42953:SF3">
    <property type="entry name" value="HIGH-AFFINITY ZINC UPTAKE SYSTEM PROTEIN ZNUA"/>
    <property type="match status" value="1"/>
</dbReference>
<keyword evidence="5" id="KW-0864">Zinc transport</keyword>
<organism evidence="7">
    <name type="scientific">Moritella viscosa</name>
    <dbReference type="NCBI Taxonomy" id="80854"/>
    <lineage>
        <taxon>Bacteria</taxon>
        <taxon>Pseudomonadati</taxon>
        <taxon>Pseudomonadota</taxon>
        <taxon>Gammaproteobacteria</taxon>
        <taxon>Alteromonadales</taxon>
        <taxon>Moritellaceae</taxon>
        <taxon>Moritella</taxon>
    </lineage>
</organism>
<keyword evidence="3 6" id="KW-0813">Transport</keyword>
<evidence type="ECO:0000256" key="1">
    <source>
        <dbReference type="ARBA" id="ARBA00011028"/>
    </source>
</evidence>
<dbReference type="EMBL" id="KF822686">
    <property type="protein sequence ID" value="AHI58931.1"/>
    <property type="molecule type" value="Genomic_DNA"/>
</dbReference>
<reference evidence="7" key="1">
    <citation type="submission" date="2013-11" db="EMBL/GenBank/DDBJ databases">
        <title>Host specificity and clade-dependent distribution of putative virulence genes in Moritella viscosa.</title>
        <authorList>
            <person name="Karlsen C."/>
            <person name="Ellingsen A.B."/>
            <person name="Wiik-Nielsen C."/>
            <person name="Colquhoun D.J."/>
            <person name="Sorum H."/>
        </authorList>
    </citation>
    <scope>NUCLEOTIDE SEQUENCE</scope>
    <source>
        <strain evidence="7">NCIMB 13548</strain>
    </source>
</reference>
<sequence length="341" mass="37408">MRIAMMKKSIMKNSINTSLKNLITAVATTAVLLICGSLQAAEKLTIGITLQPYYSYVKAVVGDKAEVLPLVDEGFNPHNYQPQPNDLRRLKQMDVIVVNGIGHDDFALKVIKAANRDDLIVIEANKDVPLLPAIGQSVGDGAVNPHTFVGLSTTIQKVYTIATELSKIDPDNARTYRKNARKYATEFRKMKRQAMLTLGDLDTSGMLVATTHNAYGYILQEFGVDVAAVIEPAHGVEPSASQLQETIEKIRASKIDVLFYELNMPSRYVETIEAATGVQLYRFSHMTHGAYEESKVAVEMKSNLDTLVEAMKFAAKHSLADTVVTAPSTTHHASINKQQGS</sequence>
<dbReference type="Pfam" id="PF01297">
    <property type="entry name" value="ZnuA"/>
    <property type="match status" value="1"/>
</dbReference>
<evidence type="ECO:0000256" key="2">
    <source>
        <dbReference type="ARBA" id="ARBA00015915"/>
    </source>
</evidence>
<dbReference type="GO" id="GO:0006829">
    <property type="term" value="P:zinc ion transport"/>
    <property type="evidence" value="ECO:0007669"/>
    <property type="project" value="UniProtKB-KW"/>
</dbReference>
<keyword evidence="5" id="KW-0862">Zinc</keyword>
<dbReference type="AlphaFoldDB" id="W6ANK0"/>
<dbReference type="Gene3D" id="3.40.50.1980">
    <property type="entry name" value="Nitrogenase molybdenum iron protein domain"/>
    <property type="match status" value="2"/>
</dbReference>